<evidence type="ECO:0000256" key="6">
    <source>
        <dbReference type="ARBA" id="ARBA00023180"/>
    </source>
</evidence>
<dbReference type="GO" id="GO:0005615">
    <property type="term" value="C:extracellular space"/>
    <property type="evidence" value="ECO:0000318"/>
    <property type="project" value="GO_Central"/>
</dbReference>
<proteinExistence type="predicted"/>
<dbReference type="GO" id="GO:0016020">
    <property type="term" value="C:membrane"/>
    <property type="evidence" value="ECO:0007669"/>
    <property type="project" value="GOC"/>
</dbReference>
<reference evidence="8 9" key="1">
    <citation type="journal article" date="2008" name="Nature">
        <title>The Trichoplax genome and the nature of placozoans.</title>
        <authorList>
            <person name="Srivastava M."/>
            <person name="Begovic E."/>
            <person name="Chapman J."/>
            <person name="Putnam N.H."/>
            <person name="Hellsten U."/>
            <person name="Kawashima T."/>
            <person name="Kuo A."/>
            <person name="Mitros T."/>
            <person name="Salamov A."/>
            <person name="Carpenter M.L."/>
            <person name="Signorovitch A.Y."/>
            <person name="Moreno M.A."/>
            <person name="Kamm K."/>
            <person name="Grimwood J."/>
            <person name="Schmutz J."/>
            <person name="Shapiro H."/>
            <person name="Grigoriev I.V."/>
            <person name="Buss L.W."/>
            <person name="Schierwater B."/>
            <person name="Dellaporta S.L."/>
            <person name="Rokhsar D.S."/>
        </authorList>
    </citation>
    <scope>NUCLEOTIDE SEQUENCE [LARGE SCALE GENOMIC DNA]</scope>
    <source>
        <strain evidence="8 9">Grell-BS-1999</strain>
    </source>
</reference>
<dbReference type="PANTHER" id="PTHR11480">
    <property type="entry name" value="SAPOSIN-RELATED"/>
    <property type="match status" value="1"/>
</dbReference>
<dbReference type="InterPro" id="IPR007856">
    <property type="entry name" value="SapB_1"/>
</dbReference>
<dbReference type="OrthoDB" id="69496at2759"/>
<evidence type="ECO:0000256" key="3">
    <source>
        <dbReference type="ARBA" id="ARBA00022729"/>
    </source>
</evidence>
<dbReference type="GeneID" id="6758522"/>
<dbReference type="InterPro" id="IPR003119">
    <property type="entry name" value="SAP_A"/>
</dbReference>
<evidence type="ECO:0000256" key="4">
    <source>
        <dbReference type="ARBA" id="ARBA00022737"/>
    </source>
</evidence>
<evidence type="ECO:0000313" key="8">
    <source>
        <dbReference type="EMBL" id="EDV20148.1"/>
    </source>
</evidence>
<dbReference type="HOGENOM" id="CLU_068984_0_0_1"/>
<dbReference type="InterPro" id="IPR051428">
    <property type="entry name" value="Sphingo_Act-Surfact_Prot"/>
</dbReference>
<dbReference type="RefSeq" id="XP_002117309.1">
    <property type="nucleotide sequence ID" value="XM_002117273.1"/>
</dbReference>
<evidence type="ECO:0000256" key="5">
    <source>
        <dbReference type="ARBA" id="ARBA00023157"/>
    </source>
</evidence>
<dbReference type="PANTHER" id="PTHR11480:SF3">
    <property type="entry name" value="BCDNA.GH08312"/>
    <property type="match status" value="1"/>
</dbReference>
<dbReference type="Proteomes" id="UP000009022">
    <property type="component" value="Unassembled WGS sequence"/>
</dbReference>
<dbReference type="GO" id="GO:0005764">
    <property type="term" value="C:lysosome"/>
    <property type="evidence" value="ECO:0007669"/>
    <property type="project" value="InterPro"/>
</dbReference>
<comment type="subcellular location">
    <subcellularLocation>
        <location evidence="1">Secreted</location>
    </subcellularLocation>
</comment>
<dbReference type="FunCoup" id="B3SAR7">
    <property type="interactions" value="1223"/>
</dbReference>
<evidence type="ECO:0000256" key="2">
    <source>
        <dbReference type="ARBA" id="ARBA00022525"/>
    </source>
</evidence>
<dbReference type="SMART" id="SM00741">
    <property type="entry name" value="SapB"/>
    <property type="match status" value="3"/>
</dbReference>
<dbReference type="Pfam" id="PF02199">
    <property type="entry name" value="SapA"/>
    <property type="match status" value="1"/>
</dbReference>
<dbReference type="GO" id="GO:0006665">
    <property type="term" value="P:sphingolipid metabolic process"/>
    <property type="evidence" value="ECO:0007669"/>
    <property type="project" value="InterPro"/>
</dbReference>
<keyword evidence="2" id="KW-0964">Secreted</keyword>
<dbReference type="InterPro" id="IPR008373">
    <property type="entry name" value="Saposin"/>
</dbReference>
<dbReference type="InterPro" id="IPR008139">
    <property type="entry name" value="SaposinB_dom"/>
</dbReference>
<evidence type="ECO:0000256" key="1">
    <source>
        <dbReference type="ARBA" id="ARBA00004613"/>
    </source>
</evidence>
<dbReference type="EMBL" id="DS985262">
    <property type="protein sequence ID" value="EDV20148.1"/>
    <property type="molecule type" value="Genomic_DNA"/>
</dbReference>
<dbReference type="OMA" id="ISDKCEM"/>
<dbReference type="Gene3D" id="1.10.225.10">
    <property type="entry name" value="Saposin-like"/>
    <property type="match status" value="2"/>
</dbReference>
<evidence type="ECO:0000259" key="7">
    <source>
        <dbReference type="PROSITE" id="PS50015"/>
    </source>
</evidence>
<evidence type="ECO:0000313" key="9">
    <source>
        <dbReference type="Proteomes" id="UP000009022"/>
    </source>
</evidence>
<dbReference type="PRINTS" id="PR01797">
    <property type="entry name" value="SAPOSIN"/>
</dbReference>
<name>B3SAR7_TRIAD</name>
<dbReference type="InterPro" id="IPR011001">
    <property type="entry name" value="Saposin-like"/>
</dbReference>
<dbReference type="eggNOG" id="KOG1340">
    <property type="taxonomic scope" value="Eukaryota"/>
</dbReference>
<dbReference type="KEGG" id="tad:TRIADDRAFT_64345"/>
<dbReference type="PROSITE" id="PS50015">
    <property type="entry name" value="SAP_B"/>
    <property type="match status" value="2"/>
</dbReference>
<keyword evidence="9" id="KW-1185">Reference proteome</keyword>
<dbReference type="SUPFAM" id="SSF47862">
    <property type="entry name" value="Saposin"/>
    <property type="match status" value="3"/>
</dbReference>
<dbReference type="PhylomeDB" id="B3SAR7"/>
<keyword evidence="3" id="KW-0732">Signal</keyword>
<sequence length="346" mass="38322">MQHVWSKNPQGFCGGFLCDTCEELVKEAIDTGKLKTEIKDFLVNFCKNDVSDLSTTCQYIANHDLMPFLDKFLDSTAPQKICSLFDMCSSTSSTVDKLKEILAPGIVQNVLNHDTIKDSLAPGVVRKPNLHTITEKIQTNKEDSLSCIVCSVLVGKIDSAIGNQKTEDKIVAETDRFCKYLPQRLSRECQSYVNQFGPPILQALLQYLPAKQVCAYYINACPKSTLGNYGVELVAPTKLASSFCVACEVAVRMNEILNGFKVLCNTKVPAGELRQACKESLANVKLIFQMLNSDISPSKACQFLSLCKESEMAPKTLNVCRLGPSLWCGTKMTAQMCKKQHYCGYQ</sequence>
<protein>
    <recommendedName>
        <fullName evidence="7">Saposin B-type domain-containing protein</fullName>
    </recommendedName>
</protein>
<dbReference type="InParanoid" id="B3SAR7"/>
<organism evidence="8 9">
    <name type="scientific">Trichoplax adhaerens</name>
    <name type="common">Trichoplax reptans</name>
    <dbReference type="NCBI Taxonomy" id="10228"/>
    <lineage>
        <taxon>Eukaryota</taxon>
        <taxon>Metazoa</taxon>
        <taxon>Placozoa</taxon>
        <taxon>Uniplacotomia</taxon>
        <taxon>Trichoplacea</taxon>
        <taxon>Trichoplacidae</taxon>
        <taxon>Trichoplax</taxon>
    </lineage>
</organism>
<gene>
    <name evidence="8" type="ORF">TRIADDRAFT_64345</name>
</gene>
<keyword evidence="4" id="KW-0677">Repeat</keyword>
<dbReference type="InterPro" id="IPR008138">
    <property type="entry name" value="SapB_2"/>
</dbReference>
<feature type="domain" description="Saposin B-type" evidence="7">
    <location>
        <begin position="143"/>
        <end position="225"/>
    </location>
</feature>
<accession>B3SAR7</accession>
<dbReference type="Pfam" id="PF05184">
    <property type="entry name" value="SapB_1"/>
    <property type="match status" value="1"/>
</dbReference>
<keyword evidence="5" id="KW-1015">Disulfide bond</keyword>
<feature type="domain" description="Saposin B-type" evidence="7">
    <location>
        <begin position="14"/>
        <end position="92"/>
    </location>
</feature>
<dbReference type="AlphaFoldDB" id="B3SAR7"/>
<dbReference type="Pfam" id="PF03489">
    <property type="entry name" value="SapB_2"/>
    <property type="match status" value="1"/>
</dbReference>
<dbReference type="CTD" id="6758522"/>
<keyword evidence="6" id="KW-0325">Glycoprotein</keyword>